<dbReference type="Proteomes" id="UP000682713">
    <property type="component" value="Unassembled WGS sequence"/>
</dbReference>
<dbReference type="AlphaFoldDB" id="A0A942YKE5"/>
<keyword evidence="2" id="KW-1133">Transmembrane helix</keyword>
<keyword evidence="2" id="KW-0472">Membrane</keyword>
<feature type="coiled-coil region" evidence="1">
    <location>
        <begin position="393"/>
        <end position="420"/>
    </location>
</feature>
<dbReference type="InterPro" id="IPR038734">
    <property type="entry name" value="YhaN_AAA"/>
</dbReference>
<dbReference type="PANTHER" id="PTHR41259:SF1">
    <property type="entry name" value="DOUBLE-STRAND BREAK REPAIR RAD50 ATPASE, PUTATIVE-RELATED"/>
    <property type="match status" value="1"/>
</dbReference>
<feature type="transmembrane region" description="Helical" evidence="2">
    <location>
        <begin position="468"/>
        <end position="487"/>
    </location>
</feature>
<evidence type="ECO:0000259" key="3">
    <source>
        <dbReference type="Pfam" id="PF13514"/>
    </source>
</evidence>
<feature type="domain" description="YhaN AAA" evidence="3">
    <location>
        <begin position="1"/>
        <end position="206"/>
    </location>
</feature>
<name>A0A942YKE5_9BACI</name>
<dbReference type="EMBL" id="JAGYPJ010000001">
    <property type="protein sequence ID" value="MBS4198515.1"/>
    <property type="molecule type" value="Genomic_DNA"/>
</dbReference>
<proteinExistence type="predicted"/>
<evidence type="ECO:0000256" key="1">
    <source>
        <dbReference type="SAM" id="Coils"/>
    </source>
</evidence>
<gene>
    <name evidence="4" type="ORF">KHA93_02490</name>
</gene>
<dbReference type="Pfam" id="PF13514">
    <property type="entry name" value="AAA_27"/>
    <property type="match status" value="1"/>
</dbReference>
<keyword evidence="1" id="KW-0175">Coiled coil</keyword>
<feature type="coiled-coil region" evidence="1">
    <location>
        <begin position="183"/>
        <end position="248"/>
    </location>
</feature>
<evidence type="ECO:0000313" key="4">
    <source>
        <dbReference type="EMBL" id="MBS4198515.1"/>
    </source>
</evidence>
<accession>A0A942YKE5</accession>
<keyword evidence="2" id="KW-0812">Transmembrane</keyword>
<keyword evidence="5" id="KW-1185">Reference proteome</keyword>
<feature type="coiled-coil region" evidence="1">
    <location>
        <begin position="692"/>
        <end position="807"/>
    </location>
</feature>
<reference evidence="4 5" key="1">
    <citation type="submission" date="2021-05" db="EMBL/GenBank/DDBJ databases">
        <title>Novel Bacillus species.</title>
        <authorList>
            <person name="Liu G."/>
        </authorList>
    </citation>
    <scope>NUCLEOTIDE SEQUENCE [LARGE SCALE GENOMIC DNA]</scope>
    <source>
        <strain evidence="4 5">FJAT-49732</strain>
    </source>
</reference>
<organism evidence="4 5">
    <name type="scientific">Lederbergia citrisecunda</name>
    <dbReference type="NCBI Taxonomy" id="2833583"/>
    <lineage>
        <taxon>Bacteria</taxon>
        <taxon>Bacillati</taxon>
        <taxon>Bacillota</taxon>
        <taxon>Bacilli</taxon>
        <taxon>Bacillales</taxon>
        <taxon>Bacillaceae</taxon>
        <taxon>Lederbergia</taxon>
    </lineage>
</organism>
<evidence type="ECO:0000313" key="5">
    <source>
        <dbReference type="Proteomes" id="UP000682713"/>
    </source>
</evidence>
<evidence type="ECO:0000256" key="2">
    <source>
        <dbReference type="SAM" id="Phobius"/>
    </source>
</evidence>
<dbReference type="Gene3D" id="3.40.50.300">
    <property type="entry name" value="P-loop containing nucleotide triphosphate hydrolases"/>
    <property type="match status" value="2"/>
</dbReference>
<sequence length="988" mass="115411">MKIKSLHIFGYGKFIDFYIDDFSNMQIIYGENEAGKSTIMSFIHSILFGFPSRQQSNLRYEPKNHSAYGGRLTLETIEHGDVIIERLKGKSAGNVTIFLKNGITGGEELLSELLSGMNRSLYESIFSFNLQGIQEVHKLKGDEINRYLVASGTMGTDILLNIEQSFQKELDQLFKPNGRKPKLNEMISLLRENEKDLQKAKQKNDEYGSLLIKREATEEQLILLQNDLQILNDELQKVNELVEKWEKVKEYDRIQRHIVEIGIVHFPTDGLKRYENTSEKRIEISSRLKTLQEKIENIDYRIEQNTPLTSFQSIMERAEKVIMEWPIYEQLQTEIISLKREILSYTDQVERICRDINFKNESHSTIFNLNLGLDMKGNIKETLHDQVTLMTKLDSVQIQIDSTHSEIEKVEAACELIEQNMLSEKDFKKLEKEKENWKNPNQLVEEKNNLEKTIKKNKSDAKGTKKAFLFNALFLLGAIGFIIWAILASEWMIAVFAGLVLVYVLTNLKTFLNRLHFTKSDNVKLQARLQTISEIMMANSRDNNPIQLYDEQLNYRNQLQNYDHQLDQKLKHMDQLQRQKIETSNLIQRNQIQINNIKEELGLSVHFNDTRLDEAFDLIVELVKIIKASQKIEEELNLKVQKQEQWMEDLHEISHSAGLEFSETGEAIFRLKQLLQVEREKKLVQKDLFIKLNELKEESGQLQLELQEYNSLKDQLFKITDTNNEEEFRQQASQFNKLEKLNERFEILQAQLGNSLLKHAEAYQSDMDLKRRKNELMNLIDDKSSLLNKLRNEYASLRHEIQVLEEGGTYTEKLHQFYLLKSSFNEEAKIWAKYTVAKTILQKTMDKYIGERFPIVVSKAQEYMAFLTDDEYSRLYFLDDEGIVIDRADGQRFTPAELSQGTSEQLYTSLRLALVQVLYEDYPFPIIIDDGFVNFDTRRTGKVLGLIETISKTTQVVLFTCHEHIRNRFSESNVKTLPQERDVLQTLK</sequence>
<feature type="transmembrane region" description="Helical" evidence="2">
    <location>
        <begin position="493"/>
        <end position="512"/>
    </location>
</feature>
<comment type="caution">
    <text evidence="4">The sequence shown here is derived from an EMBL/GenBank/DDBJ whole genome shotgun (WGS) entry which is preliminary data.</text>
</comment>
<dbReference type="RefSeq" id="WP_213109266.1">
    <property type="nucleotide sequence ID" value="NZ_JAGYPJ010000001.1"/>
</dbReference>
<dbReference type="PANTHER" id="PTHR41259">
    <property type="entry name" value="DOUBLE-STRAND BREAK REPAIR RAD50 ATPASE, PUTATIVE-RELATED"/>
    <property type="match status" value="1"/>
</dbReference>
<protein>
    <submittedName>
        <fullName evidence="4">AAA family ATPase</fullName>
    </submittedName>
</protein>
<dbReference type="SUPFAM" id="SSF52540">
    <property type="entry name" value="P-loop containing nucleoside triphosphate hydrolases"/>
    <property type="match status" value="1"/>
</dbReference>
<dbReference type="InterPro" id="IPR027417">
    <property type="entry name" value="P-loop_NTPase"/>
</dbReference>